<evidence type="ECO:0000256" key="1">
    <source>
        <dbReference type="SAM" id="Phobius"/>
    </source>
</evidence>
<gene>
    <name evidence="2" type="ORF">Q9S71_14875</name>
</gene>
<evidence type="ECO:0000313" key="3">
    <source>
        <dbReference type="Proteomes" id="UP001251849"/>
    </source>
</evidence>
<keyword evidence="1" id="KW-1133">Transmembrane helix</keyword>
<dbReference type="Proteomes" id="UP001251849">
    <property type="component" value="Unassembled WGS sequence"/>
</dbReference>
<comment type="caution">
    <text evidence="2">The sequence shown here is derived from an EMBL/GenBank/DDBJ whole genome shotgun (WGS) entry which is preliminary data.</text>
</comment>
<dbReference type="RefSeq" id="WP_311863424.1">
    <property type="nucleotide sequence ID" value="NZ_JAUZVV010000003.1"/>
</dbReference>
<feature type="transmembrane region" description="Helical" evidence="1">
    <location>
        <begin position="33"/>
        <end position="52"/>
    </location>
</feature>
<proteinExistence type="predicted"/>
<accession>A0ABU3GE72</accession>
<protein>
    <submittedName>
        <fullName evidence="2">Uncharacterized protein</fullName>
    </submittedName>
</protein>
<keyword evidence="1" id="KW-0812">Transmembrane</keyword>
<dbReference type="EMBL" id="JAUZVV010000003">
    <property type="protein sequence ID" value="MDT3318109.1"/>
    <property type="molecule type" value="Genomic_DNA"/>
</dbReference>
<organism evidence="2 3">
    <name type="scientific">Microbacterium gawkjiense</name>
    <dbReference type="NCBI Taxonomy" id="3067309"/>
    <lineage>
        <taxon>Bacteria</taxon>
        <taxon>Bacillati</taxon>
        <taxon>Actinomycetota</taxon>
        <taxon>Actinomycetes</taxon>
        <taxon>Micrococcales</taxon>
        <taxon>Microbacteriaceae</taxon>
        <taxon>Microbacterium</taxon>
    </lineage>
</organism>
<sequence length="68" mass="6957">MRATYLVLFVGSLVTFLGGTALAIFAIASDLPGPPVGIGMAVLGALGTIVGGQELRKQRRKNAPSDDS</sequence>
<name>A0ABU3GE72_9MICO</name>
<evidence type="ECO:0000313" key="2">
    <source>
        <dbReference type="EMBL" id="MDT3318109.1"/>
    </source>
</evidence>
<keyword evidence="3" id="KW-1185">Reference proteome</keyword>
<keyword evidence="1" id="KW-0472">Membrane</keyword>
<reference evidence="2 3" key="1">
    <citation type="submission" date="2023-08" db="EMBL/GenBank/DDBJ databases">
        <title>Microbacterium aquilitoris sp. nov. and Microbacterium gwkjibeachense sp. nov., isolated from beach.</title>
        <authorList>
            <person name="Lee S.D."/>
            <person name="Yang H."/>
            <person name="Kim I."/>
        </authorList>
    </citation>
    <scope>NUCLEOTIDE SEQUENCE [LARGE SCALE GENOMIC DNA]</scope>
    <source>
        <strain evidence="2 3">KSW4-11</strain>
    </source>
</reference>